<protein>
    <recommendedName>
        <fullName evidence="5">Thioredoxin domain-containing protein</fullName>
    </recommendedName>
</protein>
<dbReference type="EMBL" id="NCQP01000007">
    <property type="protein sequence ID" value="OWJ53915.1"/>
    <property type="molecule type" value="Genomic_DNA"/>
</dbReference>
<dbReference type="RefSeq" id="WP_055407745.1">
    <property type="nucleotide sequence ID" value="NZ_CP013011.1"/>
</dbReference>
<dbReference type="KEGG" id="pdl:Pyrde_0388"/>
<dbReference type="STRING" id="1273541.Pyrde_0388"/>
<evidence type="ECO:0000313" key="2">
    <source>
        <dbReference type="EMBL" id="OWJ53915.1"/>
    </source>
</evidence>
<evidence type="ECO:0008006" key="5">
    <source>
        <dbReference type="Google" id="ProtNLM"/>
    </source>
</evidence>
<proteinExistence type="predicted"/>
<gene>
    <name evidence="2" type="ORF">Pdsh_08475</name>
    <name evidence="1" type="ORF">Pyrde_0388</name>
</gene>
<dbReference type="GeneID" id="26098711"/>
<dbReference type="EMBL" id="CP013011">
    <property type="protein sequence ID" value="ALL00438.1"/>
    <property type="molecule type" value="Genomic_DNA"/>
</dbReference>
<dbReference type="Proteomes" id="UP000196694">
    <property type="component" value="Unassembled WGS sequence"/>
</dbReference>
<organism evidence="1 3">
    <name type="scientific">Pyrodictium delaneyi</name>
    <dbReference type="NCBI Taxonomy" id="1273541"/>
    <lineage>
        <taxon>Archaea</taxon>
        <taxon>Thermoproteota</taxon>
        <taxon>Thermoprotei</taxon>
        <taxon>Desulfurococcales</taxon>
        <taxon>Pyrodictiaceae</taxon>
        <taxon>Pyrodictium</taxon>
    </lineage>
</organism>
<name>A0A0P0N1X7_9CREN</name>
<dbReference type="OrthoDB" id="15511at2157"/>
<reference evidence="1 3" key="1">
    <citation type="submission" date="2015-10" db="EMBL/GenBank/DDBJ databases">
        <title>Complete genome sequence of hyperthermophilic archaeon Pyrodictium delaneyi Su06.</title>
        <authorList>
            <person name="Jung J.-H."/>
            <person name="Lin J."/>
            <person name="Holden J.F."/>
            <person name="Park C.-S."/>
        </authorList>
    </citation>
    <scope>NUCLEOTIDE SEQUENCE [LARGE SCALE GENOMIC DNA]</scope>
    <source>
        <strain evidence="1 3">Su06</strain>
    </source>
</reference>
<dbReference type="AlphaFoldDB" id="A0A0P0N1X7"/>
<reference evidence="2 4" key="2">
    <citation type="submission" date="2017-05" db="EMBL/GenBank/DDBJ databases">
        <title>The draft genome of the hyperthermophilic archaeon 'Pyrodictium delaneyi strain Hulk', an iron and nitrate reducer, reveals the capacity for sulfate reduction.</title>
        <authorList>
            <person name="Demey L.M."/>
            <person name="Miller C."/>
            <person name="Manzella M."/>
            <person name="Reguera G."/>
            <person name="Kashefi K."/>
        </authorList>
    </citation>
    <scope>NUCLEOTIDE SEQUENCE [LARGE SCALE GENOMIC DNA]</scope>
    <source>
        <strain evidence="2 4">Hulk</strain>
    </source>
</reference>
<evidence type="ECO:0000313" key="3">
    <source>
        <dbReference type="Proteomes" id="UP000058613"/>
    </source>
</evidence>
<evidence type="ECO:0000313" key="1">
    <source>
        <dbReference type="EMBL" id="ALL00438.1"/>
    </source>
</evidence>
<keyword evidence="4" id="KW-1185">Reference proteome</keyword>
<accession>A0A0P0N1X7</accession>
<evidence type="ECO:0000313" key="4">
    <source>
        <dbReference type="Proteomes" id="UP000196694"/>
    </source>
</evidence>
<sequence>MKPKTLTIAAIGLIAVALATSALLLEHEYIGGSSVEAPVSISVEKGKPVEASTMTSSGNGPGDRIVMILGTESCPHCRAMISFFKENFPGRAFFCEIANTNSTCRAAFSFLVRGGVTMGVPTMVVCDKSRSIVEGIIIGELKNVTWWQKVFENGVSGSNETVIPVYAGEKPIGTVKITQGNMTNLYDLLCSATLADAQKLGSQ</sequence>
<dbReference type="Proteomes" id="UP000058613">
    <property type="component" value="Chromosome"/>
</dbReference>